<feature type="domain" description="Agenet" evidence="2">
    <location>
        <begin position="220"/>
        <end position="279"/>
    </location>
</feature>
<organism evidence="3 4">
    <name type="scientific">Trapa natans</name>
    <name type="common">Water chestnut</name>
    <dbReference type="NCBI Taxonomy" id="22666"/>
    <lineage>
        <taxon>Eukaryota</taxon>
        <taxon>Viridiplantae</taxon>
        <taxon>Streptophyta</taxon>
        <taxon>Embryophyta</taxon>
        <taxon>Tracheophyta</taxon>
        <taxon>Spermatophyta</taxon>
        <taxon>Magnoliopsida</taxon>
        <taxon>eudicotyledons</taxon>
        <taxon>Gunneridae</taxon>
        <taxon>Pentapetalae</taxon>
        <taxon>rosids</taxon>
        <taxon>malvids</taxon>
        <taxon>Myrtales</taxon>
        <taxon>Lythraceae</taxon>
        <taxon>Trapa</taxon>
    </lineage>
</organism>
<feature type="compositionally biased region" description="Basic and acidic residues" evidence="1">
    <location>
        <begin position="365"/>
        <end position="377"/>
    </location>
</feature>
<dbReference type="InterPro" id="IPR014002">
    <property type="entry name" value="Agenet_dom_plant"/>
</dbReference>
<evidence type="ECO:0000259" key="2">
    <source>
        <dbReference type="SMART" id="SM00743"/>
    </source>
</evidence>
<feature type="region of interest" description="Disordered" evidence="1">
    <location>
        <begin position="306"/>
        <end position="341"/>
    </location>
</feature>
<dbReference type="PANTHER" id="PTHR31917">
    <property type="entry name" value="AGENET DOMAIN-CONTAINING PROTEIN-RELATED"/>
    <property type="match status" value="1"/>
</dbReference>
<feature type="compositionally biased region" description="Polar residues" evidence="1">
    <location>
        <begin position="387"/>
        <end position="407"/>
    </location>
</feature>
<protein>
    <recommendedName>
        <fullName evidence="2">Agenet domain-containing protein</fullName>
    </recommendedName>
</protein>
<dbReference type="EMBL" id="JAXQNO010000006">
    <property type="protein sequence ID" value="KAK4795488.1"/>
    <property type="molecule type" value="Genomic_DNA"/>
</dbReference>
<proteinExistence type="predicted"/>
<dbReference type="AlphaFoldDB" id="A0AAN7MEI9"/>
<comment type="caution">
    <text evidence="3">The sequence shown here is derived from an EMBL/GenBank/DDBJ whole genome shotgun (WGS) entry which is preliminary data.</text>
</comment>
<dbReference type="PANTHER" id="PTHR31917:SF3">
    <property type="entry name" value="BROMO ADJACENT-LIKE DOMAIN PROTEIN"/>
    <property type="match status" value="1"/>
</dbReference>
<evidence type="ECO:0000256" key="1">
    <source>
        <dbReference type="SAM" id="MobiDB-lite"/>
    </source>
</evidence>
<sequence>MSGGSHCFVEWKEEFVSQERGNRVVHYLLKDSFGESVLAIVGTERSLRHMFYVVAEEFVQSYGVQVGIHSGFKWRSRREVVDWLTSMTSKSCELLDNDLPQGLESFQFPVNESGGQNRVIDEKYEYLSPIGDNVGAKRARNGRESVTNYSGLRSSVDDLMSINCEAVKKTKYAIAGRGLLSPKHEWIPAWRFAMPDKLGMRFSGRLTIRPIPPTADETEVVFNVGVAVDAWWSDGWWEGVVTGLNADSVDDTLQIYFPGENLYLSLPRKDLRKSRDWVEGRWANIQVKPDINSVLITESNLSAFPITSKIGKPDENSSRENDMNPLSDKKSPAEMKDGPELDGYNCILEVKDRIEGMATLPIEDASNREDGDHKTSHSSDNLKAGNENVSETLEGAPNNNENAQTEPEPSGENCKAVETVA</sequence>
<evidence type="ECO:0000313" key="3">
    <source>
        <dbReference type="EMBL" id="KAK4795488.1"/>
    </source>
</evidence>
<reference evidence="3 4" key="1">
    <citation type="journal article" date="2023" name="Hortic Res">
        <title>Pangenome of water caltrop reveals structural variations and asymmetric subgenome divergence after allopolyploidization.</title>
        <authorList>
            <person name="Zhang X."/>
            <person name="Chen Y."/>
            <person name="Wang L."/>
            <person name="Yuan Y."/>
            <person name="Fang M."/>
            <person name="Shi L."/>
            <person name="Lu R."/>
            <person name="Comes H.P."/>
            <person name="Ma Y."/>
            <person name="Chen Y."/>
            <person name="Huang G."/>
            <person name="Zhou Y."/>
            <person name="Zheng Z."/>
            <person name="Qiu Y."/>
        </authorList>
    </citation>
    <scope>NUCLEOTIDE SEQUENCE [LARGE SCALE GENOMIC DNA]</scope>
    <source>
        <strain evidence="3">F231</strain>
    </source>
</reference>
<evidence type="ECO:0000313" key="4">
    <source>
        <dbReference type="Proteomes" id="UP001346149"/>
    </source>
</evidence>
<dbReference type="SMART" id="SM00743">
    <property type="entry name" value="Agenet"/>
    <property type="match status" value="1"/>
</dbReference>
<name>A0AAN7MEI9_TRANT</name>
<keyword evidence="4" id="KW-1185">Reference proteome</keyword>
<accession>A0AAN7MEI9</accession>
<dbReference type="Proteomes" id="UP001346149">
    <property type="component" value="Unassembled WGS sequence"/>
</dbReference>
<feature type="region of interest" description="Disordered" evidence="1">
    <location>
        <begin position="362"/>
        <end position="421"/>
    </location>
</feature>
<feature type="compositionally biased region" description="Basic and acidic residues" evidence="1">
    <location>
        <begin position="311"/>
        <end position="339"/>
    </location>
</feature>
<gene>
    <name evidence="3" type="ORF">SAY86_027814</name>
</gene>